<protein>
    <recommendedName>
        <fullName evidence="1">Type 4 fimbrial biogenesis protein PilX N-terminal domain-containing protein</fullName>
    </recommendedName>
</protein>
<dbReference type="EMBL" id="ALAB01000027">
    <property type="protein sequence ID" value="EJI84946.1"/>
    <property type="molecule type" value="Genomic_DNA"/>
</dbReference>
<dbReference type="RefSeq" id="WP_008608877.1">
    <property type="nucleotide sequence ID" value="NZ_ALAB01000027.1"/>
</dbReference>
<dbReference type="PATRIC" id="fig|1197174.4.peg.2004"/>
<accession>J1QHF6</accession>
<evidence type="ECO:0000259" key="1">
    <source>
        <dbReference type="Pfam" id="PF14341"/>
    </source>
</evidence>
<keyword evidence="3" id="KW-1185">Reference proteome</keyword>
<organism evidence="2 3">
    <name type="scientific">Alishewanella aestuarii B11</name>
    <dbReference type="NCBI Taxonomy" id="1197174"/>
    <lineage>
        <taxon>Bacteria</taxon>
        <taxon>Pseudomonadati</taxon>
        <taxon>Pseudomonadota</taxon>
        <taxon>Gammaproteobacteria</taxon>
        <taxon>Alteromonadales</taxon>
        <taxon>Alteromonadaceae</taxon>
        <taxon>Alishewanella</taxon>
    </lineage>
</organism>
<dbReference type="AlphaFoldDB" id="J1QHF6"/>
<gene>
    <name evidence="2" type="ORF">AEST_20480</name>
</gene>
<evidence type="ECO:0000313" key="2">
    <source>
        <dbReference type="EMBL" id="EJI84946.1"/>
    </source>
</evidence>
<comment type="caution">
    <text evidence="2">The sequence shown here is derived from an EMBL/GenBank/DDBJ whole genome shotgun (WGS) entry which is preliminary data.</text>
</comment>
<name>J1QHF6_9ALTE</name>
<sequence length="169" mass="18738">MMRSRQQGVALVVSLLLLLAITLVAISNMRRTTVQERMTGNLYDSQLVMQQAEAALLFAERRLENAALPAGPVGLIGQPGIYNLPNPLAADRWAPGNNSQWQPGPAMNDAMVVQAQYIIEYMGDWAYPPDCDRSLTIPANCLQPTFRITARVPANDGRAETMLQTVWRR</sequence>
<dbReference type="Proteomes" id="UP000012043">
    <property type="component" value="Unassembled WGS sequence"/>
</dbReference>
<dbReference type="InterPro" id="IPR025746">
    <property type="entry name" value="PilX_N_dom"/>
</dbReference>
<feature type="domain" description="Type 4 fimbrial biogenesis protein PilX N-terminal" evidence="1">
    <location>
        <begin position="7"/>
        <end position="56"/>
    </location>
</feature>
<dbReference type="Pfam" id="PF14341">
    <property type="entry name" value="PilX_N"/>
    <property type="match status" value="1"/>
</dbReference>
<reference evidence="2 3" key="1">
    <citation type="journal article" date="2012" name="J. Bacteriol.">
        <title>Genome Sequence of Pectin-Degrading Alishewanella aestuarii Strain B11T, Isolated from Tidal Flat Sediment.</title>
        <authorList>
            <person name="Jung J."/>
            <person name="Choi S."/>
            <person name="Chun J."/>
            <person name="Park W."/>
        </authorList>
    </citation>
    <scope>NUCLEOTIDE SEQUENCE [LARGE SCALE GENOMIC DNA]</scope>
    <source>
        <strain evidence="2 3">B11</strain>
    </source>
</reference>
<evidence type="ECO:0000313" key="3">
    <source>
        <dbReference type="Proteomes" id="UP000012043"/>
    </source>
</evidence>
<proteinExistence type="predicted"/>